<evidence type="ECO:0000313" key="2">
    <source>
        <dbReference type="EMBL" id="KTB32260.1"/>
    </source>
</evidence>
<accession>A0A0W0F7P3</accession>
<name>A0A0W0F7P3_MONRR</name>
<feature type="region of interest" description="Disordered" evidence="1">
    <location>
        <begin position="1"/>
        <end position="71"/>
    </location>
</feature>
<feature type="compositionally biased region" description="Low complexity" evidence="1">
    <location>
        <begin position="108"/>
        <end position="138"/>
    </location>
</feature>
<reference evidence="2 3" key="1">
    <citation type="submission" date="2015-12" db="EMBL/GenBank/DDBJ databases">
        <title>Draft genome sequence of Moniliophthora roreri, the causal agent of frosty pod rot of cacao.</title>
        <authorList>
            <person name="Aime M.C."/>
            <person name="Diaz-Valderrama J.R."/>
            <person name="Kijpornyongpan T."/>
            <person name="Phillips-Mora W."/>
        </authorList>
    </citation>
    <scope>NUCLEOTIDE SEQUENCE [LARGE SCALE GENOMIC DNA]</scope>
    <source>
        <strain evidence="2 3">MCA 2952</strain>
    </source>
</reference>
<dbReference type="Proteomes" id="UP000054988">
    <property type="component" value="Unassembled WGS sequence"/>
</dbReference>
<organism evidence="2 3">
    <name type="scientific">Moniliophthora roreri</name>
    <name type="common">Frosty pod rot fungus</name>
    <name type="synonym">Monilia roreri</name>
    <dbReference type="NCBI Taxonomy" id="221103"/>
    <lineage>
        <taxon>Eukaryota</taxon>
        <taxon>Fungi</taxon>
        <taxon>Dikarya</taxon>
        <taxon>Basidiomycota</taxon>
        <taxon>Agaricomycotina</taxon>
        <taxon>Agaricomycetes</taxon>
        <taxon>Agaricomycetidae</taxon>
        <taxon>Agaricales</taxon>
        <taxon>Marasmiineae</taxon>
        <taxon>Marasmiaceae</taxon>
        <taxon>Moniliophthora</taxon>
    </lineage>
</organism>
<sequence>MSVEQEQEEREHSLGTTTPPWDLVPRSVSPNHIGRGGVESDNVIAQSQQVPAEAEPHIPGEPLSLSLMPTPSDIALHSPSANIIGTPFATNTPRFEYPFPDSAFSNESIPSSTSVTSSTSSSSLSLLQSPPLIPSLPSREGPTRSQSPTHPKMMKNVVPPVPPSLITKAAAKKSQSRWSMGLLGRRAGRNQSHSQSDTEGGSGSGGETDLKRRFSAGSRTPPEVYWTPMMEAPMGSVLSDEESSTKA</sequence>
<proteinExistence type="predicted"/>
<gene>
    <name evidence="2" type="ORF">WG66_15110</name>
</gene>
<evidence type="ECO:0000313" key="3">
    <source>
        <dbReference type="Proteomes" id="UP000054988"/>
    </source>
</evidence>
<evidence type="ECO:0000256" key="1">
    <source>
        <dbReference type="SAM" id="MobiDB-lite"/>
    </source>
</evidence>
<protein>
    <submittedName>
        <fullName evidence="2">Uncharacterized protein</fullName>
    </submittedName>
</protein>
<dbReference type="EMBL" id="LATX01002242">
    <property type="protein sequence ID" value="KTB32260.1"/>
    <property type="molecule type" value="Genomic_DNA"/>
</dbReference>
<feature type="region of interest" description="Disordered" evidence="1">
    <location>
        <begin position="90"/>
        <end position="247"/>
    </location>
</feature>
<comment type="caution">
    <text evidence="2">The sequence shown here is derived from an EMBL/GenBank/DDBJ whole genome shotgun (WGS) entry which is preliminary data.</text>
</comment>
<dbReference type="AlphaFoldDB" id="A0A0W0F7P3"/>